<name>A0A6P1Y3J2_9SPIR</name>
<dbReference type="EMBL" id="CP048020">
    <property type="protein sequence ID" value="QHX43959.1"/>
    <property type="molecule type" value="Genomic_DNA"/>
</dbReference>
<dbReference type="Proteomes" id="UP000464374">
    <property type="component" value="Chromosome"/>
</dbReference>
<dbReference type="AlphaFoldDB" id="A0A6P1Y3J2"/>
<protein>
    <recommendedName>
        <fullName evidence="3">Lipoprotein</fullName>
    </recommendedName>
</protein>
<reference evidence="1 2" key="1">
    <citation type="submission" date="2020-01" db="EMBL/GenBank/DDBJ databases">
        <title>Complete genome sequence of a human oral phylogroup 1 Treponema sp. strain ATCC 700766, originally isolated from periodontitis dental plaque.</title>
        <authorList>
            <person name="Chan Y."/>
            <person name="Huo Y.-B."/>
            <person name="Yu X.-L."/>
            <person name="Zeng H."/>
            <person name="Leung W.-K."/>
            <person name="Watt R.M."/>
        </authorList>
    </citation>
    <scope>NUCLEOTIDE SEQUENCE [LARGE SCALE GENOMIC DNA]</scope>
    <source>
        <strain evidence="1 2">OMZ 804</strain>
    </source>
</reference>
<dbReference type="RefSeq" id="WP_162664263.1">
    <property type="nucleotide sequence ID" value="NZ_CP048020.1"/>
</dbReference>
<organism evidence="1 2">
    <name type="scientific">Treponema vincentii</name>
    <dbReference type="NCBI Taxonomy" id="69710"/>
    <lineage>
        <taxon>Bacteria</taxon>
        <taxon>Pseudomonadati</taxon>
        <taxon>Spirochaetota</taxon>
        <taxon>Spirochaetia</taxon>
        <taxon>Spirochaetales</taxon>
        <taxon>Treponemataceae</taxon>
        <taxon>Treponema</taxon>
    </lineage>
</organism>
<sequence>MKKFGIVAVCLLLTGLIAGCGQQKKTDDVLSVINNAKDTSIEQLIERAN</sequence>
<proteinExistence type="predicted"/>
<dbReference type="PROSITE" id="PS51257">
    <property type="entry name" value="PROKAR_LIPOPROTEIN"/>
    <property type="match status" value="1"/>
</dbReference>
<dbReference type="KEGG" id="trz:GWP43_11460"/>
<gene>
    <name evidence="1" type="ORF">GWP43_11460</name>
</gene>
<evidence type="ECO:0000313" key="2">
    <source>
        <dbReference type="Proteomes" id="UP000464374"/>
    </source>
</evidence>
<accession>A0A6P1Y3J2</accession>
<evidence type="ECO:0000313" key="1">
    <source>
        <dbReference type="EMBL" id="QHX43959.1"/>
    </source>
</evidence>
<evidence type="ECO:0008006" key="3">
    <source>
        <dbReference type="Google" id="ProtNLM"/>
    </source>
</evidence>